<dbReference type="AlphaFoldDB" id="A0A168QJ10"/>
<name>A0A168QJ10_ABSGL</name>
<keyword evidence="1" id="KW-0175">Coiled coil</keyword>
<evidence type="ECO:0000313" key="4">
    <source>
        <dbReference type="Proteomes" id="UP000078561"/>
    </source>
</evidence>
<feature type="compositionally biased region" description="Polar residues" evidence="2">
    <location>
        <begin position="156"/>
        <end position="166"/>
    </location>
</feature>
<evidence type="ECO:0000256" key="1">
    <source>
        <dbReference type="SAM" id="Coils"/>
    </source>
</evidence>
<proteinExistence type="predicted"/>
<protein>
    <submittedName>
        <fullName evidence="3">Uncharacterized protein</fullName>
    </submittedName>
</protein>
<evidence type="ECO:0000313" key="3">
    <source>
        <dbReference type="EMBL" id="SAM04837.1"/>
    </source>
</evidence>
<dbReference type="OMA" id="HERLACE"/>
<dbReference type="STRING" id="4829.A0A168QJ10"/>
<gene>
    <name evidence="3" type="primary">ABSGL_10703.1 scaffold 12033</name>
</gene>
<dbReference type="EMBL" id="LT554417">
    <property type="protein sequence ID" value="SAM04837.1"/>
    <property type="molecule type" value="Genomic_DNA"/>
</dbReference>
<feature type="compositionally biased region" description="Polar residues" evidence="2">
    <location>
        <begin position="9"/>
        <end position="26"/>
    </location>
</feature>
<evidence type="ECO:0000256" key="2">
    <source>
        <dbReference type="SAM" id="MobiDB-lite"/>
    </source>
</evidence>
<feature type="coiled-coil region" evidence="1">
    <location>
        <begin position="376"/>
        <end position="456"/>
    </location>
</feature>
<dbReference type="InParanoid" id="A0A168QJ10"/>
<feature type="region of interest" description="Disordered" evidence="2">
    <location>
        <begin position="1"/>
        <end position="26"/>
    </location>
</feature>
<keyword evidence="4" id="KW-1185">Reference proteome</keyword>
<feature type="coiled-coil region" evidence="1">
    <location>
        <begin position="521"/>
        <end position="569"/>
    </location>
</feature>
<feature type="region of interest" description="Disordered" evidence="2">
    <location>
        <begin position="156"/>
        <end position="184"/>
    </location>
</feature>
<accession>A0A168QJ10</accession>
<dbReference type="Proteomes" id="UP000078561">
    <property type="component" value="Unassembled WGS sequence"/>
</dbReference>
<organism evidence="3">
    <name type="scientific">Absidia glauca</name>
    <name type="common">Pin mould</name>
    <dbReference type="NCBI Taxonomy" id="4829"/>
    <lineage>
        <taxon>Eukaryota</taxon>
        <taxon>Fungi</taxon>
        <taxon>Fungi incertae sedis</taxon>
        <taxon>Mucoromycota</taxon>
        <taxon>Mucoromycotina</taxon>
        <taxon>Mucoromycetes</taxon>
        <taxon>Mucorales</taxon>
        <taxon>Cunninghamellaceae</taxon>
        <taxon>Absidia</taxon>
    </lineage>
</organism>
<sequence>MSYFDFINKGSTNPQQKRTDSDSPTNIPVSVVDSIFTSQFITPDTQRPSSHISTSATLTSKKDVGPLESWSFSSSTSRNTTPNIAGTQAAKEGSLQYNGDNMVRSSVFDFINQSSKIDLPSLDDLGKNYTAIRRLIMHSLILVYFIVVFASSSRTHGTDTESSSYTDPKPSDLASNSGSKSRKTMEMQWVSDEAKWKRAEVDRQHQQNRIQQLYNQRNLMLDEIKSVDGSINGYLTRKQHALKDEDYENLDSLDKLIRQQTAKRDQLMHTVLKTIPQQLQAEWKAVVDKTRQVASCASAAAQAYQVYKDERYRQFKQYDMDMQRTHERLACEIKDERSQLESNKSELAFDLSYWKQAETQLEEKMAESVHDKQSQKEELITKTDSIDDEIQELAKKLASLKQTRSEYARKTEKLDQSIEKDLACYQPEVTALKHDRLEIEARKKDLERQSLALDEKNGVLQQKMEQKDQYDDGEWKELDGLDKNIMEATETSQTMTTEADFILTVIDECITSRDRAIKDQLLLLKRDVDQQEHDYNRALQRMDALDTRLNMQQLQRAKMEQRKSKAAEQGHYQQAGKWQQELKQLDAALDHDRRSHSEVEIQVNSLDTTLTASRKTLQELRSDHAVKERKSVETIIAILKESSTTLSLYPGTSGIIDHELELTTNLLSHYERCDSAS</sequence>
<reference evidence="3" key="1">
    <citation type="submission" date="2016-04" db="EMBL/GenBank/DDBJ databases">
        <authorList>
            <person name="Evans L.H."/>
            <person name="Alamgir A."/>
            <person name="Owens N."/>
            <person name="Weber N.D."/>
            <person name="Virtaneva K."/>
            <person name="Barbian K."/>
            <person name="Babar A."/>
            <person name="Rosenke K."/>
        </authorList>
    </citation>
    <scope>NUCLEOTIDE SEQUENCE [LARGE SCALE GENOMIC DNA]</scope>
    <source>
        <strain evidence="3">CBS 101.48</strain>
    </source>
</reference>
<dbReference type="OrthoDB" id="2416276at2759"/>